<accession>A0ABY2D7H3</accession>
<dbReference type="NCBIfam" id="NF010577">
    <property type="entry name" value="PRK13970.1"/>
    <property type="match status" value="1"/>
</dbReference>
<dbReference type="InterPro" id="IPR008794">
    <property type="entry name" value="Pro_racemase_fam"/>
</dbReference>
<dbReference type="Proteomes" id="UP000294823">
    <property type="component" value="Unassembled WGS sequence"/>
</dbReference>
<reference evidence="2 3" key="1">
    <citation type="submission" date="2019-03" db="EMBL/GenBank/DDBJ databases">
        <title>Halomonas marinisediminis sp. nov., a moderately halophilic bacterium isolated from the Bohai Gulf.</title>
        <authorList>
            <person name="Ji X."/>
        </authorList>
    </citation>
    <scope>NUCLEOTIDE SEQUENCE [LARGE SCALE GENOMIC DNA]</scope>
    <source>
        <strain evidence="2 3">204</strain>
    </source>
</reference>
<dbReference type="PANTHER" id="PTHR33442:SF1">
    <property type="entry name" value="TRANS-3-HYDROXY-L-PROLINE DEHYDRATASE"/>
    <property type="match status" value="1"/>
</dbReference>
<dbReference type="Gene3D" id="3.10.310.10">
    <property type="entry name" value="Diaminopimelate Epimerase, Chain A, domain 1"/>
    <property type="match status" value="2"/>
</dbReference>
<dbReference type="EMBL" id="SLTR01000018">
    <property type="protein sequence ID" value="TDB01433.1"/>
    <property type="molecule type" value="Genomic_DNA"/>
</dbReference>
<sequence length="310" mass="33703">MKRIQVIDSHTGGEPTRLVISGFPNLGEGSLQQRLAQLREEHDHWRAACMLEPRGHDVLVGALLCAPENPEATCGVIFFNNSGYLGMCGHGTIGLVASLAHLGKLSVGHHLIETPVGNIAATLHEDGEISVRNVPAYRYRHDVPLDVPGYGRVHGDIAWGGNWFFLVSDHNQSIELDNVEALTAYSWAIRQELIAQDITGENGGDIDHIELFADDPTHDSRNFVLCPGKAYDRSPCGTGTSAKLACLAADGKLDPGQTWHQASITGSVFEASYEWEGERIRPTLRGRAHISAEATLIIDEDDPFAWGITG</sequence>
<dbReference type="GO" id="GO:0047580">
    <property type="term" value="F:4-hydroxyproline epimerase activity"/>
    <property type="evidence" value="ECO:0007669"/>
    <property type="project" value="UniProtKB-EC"/>
</dbReference>
<comment type="similarity">
    <text evidence="1">Belongs to the proline racemase family.</text>
</comment>
<evidence type="ECO:0000256" key="1">
    <source>
        <dbReference type="ARBA" id="ARBA00007529"/>
    </source>
</evidence>
<dbReference type="PIRSF" id="PIRSF029792">
    <property type="entry name" value="Pro_racemase"/>
    <property type="match status" value="1"/>
</dbReference>
<comment type="caution">
    <text evidence="2">The sequence shown here is derived from an EMBL/GenBank/DDBJ whole genome shotgun (WGS) entry which is preliminary data.</text>
</comment>
<dbReference type="RefSeq" id="WP_132044455.1">
    <property type="nucleotide sequence ID" value="NZ_SLTR01000018.1"/>
</dbReference>
<dbReference type="EC" id="5.1.1.8" evidence="2"/>
<dbReference type="PANTHER" id="PTHR33442">
    <property type="entry name" value="TRANS-3-HYDROXY-L-PROLINE DEHYDRATASE"/>
    <property type="match status" value="1"/>
</dbReference>
<evidence type="ECO:0000313" key="3">
    <source>
        <dbReference type="Proteomes" id="UP000294823"/>
    </source>
</evidence>
<name>A0ABY2D7H3_9GAMM</name>
<dbReference type="Pfam" id="PF05544">
    <property type="entry name" value="Pro_racemase"/>
    <property type="match status" value="1"/>
</dbReference>
<dbReference type="SFLD" id="SFLDS00028">
    <property type="entry name" value="Proline_Racemase"/>
    <property type="match status" value="1"/>
</dbReference>
<evidence type="ECO:0000313" key="2">
    <source>
        <dbReference type="EMBL" id="TDB01433.1"/>
    </source>
</evidence>
<keyword evidence="3" id="KW-1185">Reference proteome</keyword>
<organism evidence="2 3">
    <name type="scientific">Halomonas marinisediminis</name>
    <dbReference type="NCBI Taxonomy" id="2546095"/>
    <lineage>
        <taxon>Bacteria</taxon>
        <taxon>Pseudomonadati</taxon>
        <taxon>Pseudomonadota</taxon>
        <taxon>Gammaproteobacteria</taxon>
        <taxon>Oceanospirillales</taxon>
        <taxon>Halomonadaceae</taxon>
        <taxon>Halomonas</taxon>
    </lineage>
</organism>
<protein>
    <submittedName>
        <fullName evidence="2">4-hydroxyproline epimerase</fullName>
        <ecNumber evidence="2">5.1.1.8</ecNumber>
    </submittedName>
</protein>
<gene>
    <name evidence="2" type="ORF">E0702_12855</name>
</gene>
<proteinExistence type="inferred from homology"/>
<dbReference type="SUPFAM" id="SSF54506">
    <property type="entry name" value="Diaminopimelate epimerase-like"/>
    <property type="match status" value="1"/>
</dbReference>
<keyword evidence="2" id="KW-0413">Isomerase</keyword>